<reference evidence="2" key="1">
    <citation type="journal article" date="2013" name="Nature">
        <title>Draft genome of the wheat A-genome progenitor Triticum urartu.</title>
        <authorList>
            <person name="Ling H.Q."/>
            <person name="Zhao S."/>
            <person name="Liu D."/>
            <person name="Wang J."/>
            <person name="Sun H."/>
            <person name="Zhang C."/>
            <person name="Fan H."/>
            <person name="Li D."/>
            <person name="Dong L."/>
            <person name="Tao Y."/>
            <person name="Gao C."/>
            <person name="Wu H."/>
            <person name="Li Y."/>
            <person name="Cui Y."/>
            <person name="Guo X."/>
            <person name="Zheng S."/>
            <person name="Wang B."/>
            <person name="Yu K."/>
            <person name="Liang Q."/>
            <person name="Yang W."/>
            <person name="Lou X."/>
            <person name="Chen J."/>
            <person name="Feng M."/>
            <person name="Jian J."/>
            <person name="Zhang X."/>
            <person name="Luo G."/>
            <person name="Jiang Y."/>
            <person name="Liu J."/>
            <person name="Wang Z."/>
            <person name="Sha Y."/>
            <person name="Zhang B."/>
            <person name="Wu H."/>
            <person name="Tang D."/>
            <person name="Shen Q."/>
            <person name="Xue P."/>
            <person name="Zou S."/>
            <person name="Wang X."/>
            <person name="Liu X."/>
            <person name="Wang F."/>
            <person name="Yang Y."/>
            <person name="An X."/>
            <person name="Dong Z."/>
            <person name="Zhang K."/>
            <person name="Zhang X."/>
            <person name="Luo M.C."/>
            <person name="Dvorak J."/>
            <person name="Tong Y."/>
            <person name="Wang J."/>
            <person name="Yang H."/>
            <person name="Li Z."/>
            <person name="Wang D."/>
            <person name="Zhang A."/>
            <person name="Wang J."/>
        </authorList>
    </citation>
    <scope>NUCLEOTIDE SEQUENCE</scope>
    <source>
        <strain evidence="2">cv. G1812</strain>
    </source>
</reference>
<sequence length="156" mass="17400">RGKTAVGRPRPFHENAHLHRGQIEKTAQLCPLARLQSLSTFAVLLEPPSAPRLSPPRLRHGPARLPLLPPLPPPVPAAAVPHPAPPRVPRRARRTRESAFRGRCCFEEVQIIQEQCETGLENRECSHSRCLCWSCFVLKRAVGLNTVVFFILANCT</sequence>
<dbReference type="EnsemblPlants" id="TuG1812G0500002344.01.T01">
    <property type="protein sequence ID" value="TuG1812G0500002344.01.T01"/>
    <property type="gene ID" value="TuG1812G0500002344.01"/>
</dbReference>
<evidence type="ECO:0000313" key="2">
    <source>
        <dbReference type="Proteomes" id="UP000015106"/>
    </source>
</evidence>
<reference evidence="1" key="2">
    <citation type="submission" date="2018-03" db="EMBL/GenBank/DDBJ databases">
        <title>The Triticum urartu genome reveals the dynamic nature of wheat genome evolution.</title>
        <authorList>
            <person name="Ling H."/>
            <person name="Ma B."/>
            <person name="Shi X."/>
            <person name="Liu H."/>
            <person name="Dong L."/>
            <person name="Sun H."/>
            <person name="Cao Y."/>
            <person name="Gao Q."/>
            <person name="Zheng S."/>
            <person name="Li Y."/>
            <person name="Yu Y."/>
            <person name="Du H."/>
            <person name="Qi M."/>
            <person name="Li Y."/>
            <person name="Yu H."/>
            <person name="Cui Y."/>
            <person name="Wang N."/>
            <person name="Chen C."/>
            <person name="Wu H."/>
            <person name="Zhao Y."/>
            <person name="Zhang J."/>
            <person name="Li Y."/>
            <person name="Zhou W."/>
            <person name="Zhang B."/>
            <person name="Hu W."/>
            <person name="Eijk M."/>
            <person name="Tang J."/>
            <person name="Witsenboer H."/>
            <person name="Zhao S."/>
            <person name="Li Z."/>
            <person name="Zhang A."/>
            <person name="Wang D."/>
            <person name="Liang C."/>
        </authorList>
    </citation>
    <scope>NUCLEOTIDE SEQUENCE [LARGE SCALE GENOMIC DNA]</scope>
    <source>
        <strain evidence="1">cv. G1812</strain>
    </source>
</reference>
<proteinExistence type="predicted"/>
<dbReference type="Proteomes" id="UP000015106">
    <property type="component" value="Chromosome 5"/>
</dbReference>
<dbReference type="Gramene" id="TuG1812G0500002344.01.T01">
    <property type="protein sequence ID" value="TuG1812G0500002344.01.T01"/>
    <property type="gene ID" value="TuG1812G0500002344.01"/>
</dbReference>
<organism evidence="1 2">
    <name type="scientific">Triticum urartu</name>
    <name type="common">Red wild einkorn</name>
    <name type="synonym">Crithodium urartu</name>
    <dbReference type="NCBI Taxonomy" id="4572"/>
    <lineage>
        <taxon>Eukaryota</taxon>
        <taxon>Viridiplantae</taxon>
        <taxon>Streptophyta</taxon>
        <taxon>Embryophyta</taxon>
        <taxon>Tracheophyta</taxon>
        <taxon>Spermatophyta</taxon>
        <taxon>Magnoliopsida</taxon>
        <taxon>Liliopsida</taxon>
        <taxon>Poales</taxon>
        <taxon>Poaceae</taxon>
        <taxon>BOP clade</taxon>
        <taxon>Pooideae</taxon>
        <taxon>Triticodae</taxon>
        <taxon>Triticeae</taxon>
        <taxon>Triticinae</taxon>
        <taxon>Triticum</taxon>
    </lineage>
</organism>
<keyword evidence="2" id="KW-1185">Reference proteome</keyword>
<name>A0A8R7QFK2_TRIUA</name>
<accession>A0A8R7QFK2</accession>
<protein>
    <submittedName>
        <fullName evidence="1">Uncharacterized protein</fullName>
    </submittedName>
</protein>
<reference evidence="1" key="3">
    <citation type="submission" date="2022-06" db="UniProtKB">
        <authorList>
            <consortium name="EnsemblPlants"/>
        </authorList>
    </citation>
    <scope>IDENTIFICATION</scope>
</reference>
<evidence type="ECO:0000313" key="1">
    <source>
        <dbReference type="EnsemblPlants" id="TuG1812G0500002344.01.T01"/>
    </source>
</evidence>
<dbReference type="AlphaFoldDB" id="A0A8R7QFK2"/>